<accession>A0A2U1JS25</accession>
<dbReference type="RefSeq" id="WP_116555851.1">
    <property type="nucleotide sequence ID" value="NZ_QCZG01000043.1"/>
</dbReference>
<reference evidence="2 3" key="1">
    <citation type="submission" date="2018-04" db="EMBL/GenBank/DDBJ databases">
        <title>Camelliibacillus theae gen. nov., sp. nov., isolated from Pu'er tea.</title>
        <authorList>
            <person name="Niu L."/>
        </authorList>
    </citation>
    <scope>NUCLEOTIDE SEQUENCE [LARGE SCALE GENOMIC DNA]</scope>
    <source>
        <strain evidence="2 3">T8</strain>
    </source>
</reference>
<organism evidence="2 3">
    <name type="scientific">Pueribacillus theae</name>
    <dbReference type="NCBI Taxonomy" id="2171751"/>
    <lineage>
        <taxon>Bacteria</taxon>
        <taxon>Bacillati</taxon>
        <taxon>Bacillota</taxon>
        <taxon>Bacilli</taxon>
        <taxon>Bacillales</taxon>
        <taxon>Bacillaceae</taxon>
        <taxon>Pueribacillus</taxon>
    </lineage>
</organism>
<gene>
    <name evidence="2" type="ORF">DCC39_15710</name>
</gene>
<name>A0A2U1JS25_9BACI</name>
<dbReference type="Proteomes" id="UP000245998">
    <property type="component" value="Unassembled WGS sequence"/>
</dbReference>
<feature type="compositionally biased region" description="Polar residues" evidence="1">
    <location>
        <begin position="75"/>
        <end position="84"/>
    </location>
</feature>
<feature type="region of interest" description="Disordered" evidence="1">
    <location>
        <begin position="52"/>
        <end position="84"/>
    </location>
</feature>
<dbReference type="EMBL" id="QCZG01000043">
    <property type="protein sequence ID" value="PWA08010.1"/>
    <property type="molecule type" value="Genomic_DNA"/>
</dbReference>
<sequence length="84" mass="9240">MKEISASIIIDEAVNKLEGLKHEIPNQLAVKELYTVRAYCDLLLKALGEHSEEGHSLKKKQSSPLPATQRVVSDDASSGSIFDF</sequence>
<dbReference type="AlphaFoldDB" id="A0A2U1JS25"/>
<keyword evidence="3" id="KW-1185">Reference proteome</keyword>
<evidence type="ECO:0000313" key="2">
    <source>
        <dbReference type="EMBL" id="PWA08010.1"/>
    </source>
</evidence>
<comment type="caution">
    <text evidence="2">The sequence shown here is derived from an EMBL/GenBank/DDBJ whole genome shotgun (WGS) entry which is preliminary data.</text>
</comment>
<protein>
    <submittedName>
        <fullName evidence="2">Uncharacterized protein</fullName>
    </submittedName>
</protein>
<evidence type="ECO:0000256" key="1">
    <source>
        <dbReference type="SAM" id="MobiDB-lite"/>
    </source>
</evidence>
<evidence type="ECO:0000313" key="3">
    <source>
        <dbReference type="Proteomes" id="UP000245998"/>
    </source>
</evidence>
<proteinExistence type="predicted"/>